<evidence type="ECO:0000313" key="3">
    <source>
        <dbReference type="Proteomes" id="UP000095210"/>
    </source>
</evidence>
<dbReference type="GO" id="GO:0004340">
    <property type="term" value="F:glucokinase activity"/>
    <property type="evidence" value="ECO:0007669"/>
    <property type="project" value="UniProtKB-EC"/>
</dbReference>
<dbReference type="SUPFAM" id="SSF53067">
    <property type="entry name" value="Actin-like ATPase domain"/>
    <property type="match status" value="1"/>
</dbReference>
<keyword evidence="2" id="KW-0418">Kinase</keyword>
<dbReference type="Proteomes" id="UP000095210">
    <property type="component" value="Chromosome"/>
</dbReference>
<dbReference type="InterPro" id="IPR043129">
    <property type="entry name" value="ATPase_NBD"/>
</dbReference>
<proteinExistence type="inferred from homology"/>
<keyword evidence="3" id="KW-1185">Reference proteome</keyword>
<keyword evidence="2" id="KW-0808">Transferase</keyword>
<reference evidence="3" key="1">
    <citation type="submission" date="2016-03" db="EMBL/GenBank/DDBJ databases">
        <title>Complete genome sequence of the type strain Actinoalloteichus hymeniacidonis DSM 45092.</title>
        <authorList>
            <person name="Schaffert L."/>
            <person name="Albersmeier A."/>
            <person name="Winkler A."/>
            <person name="Kalinowski J."/>
            <person name="Zotchev S."/>
            <person name="Ruckert C."/>
        </authorList>
    </citation>
    <scope>NUCLEOTIDE SEQUENCE [LARGE SCALE GENOMIC DNA]</scope>
    <source>
        <strain evidence="3">HPA177(T) (DSM 45092(T))</strain>
    </source>
</reference>
<dbReference type="AlphaFoldDB" id="A0AAC9HTG3"/>
<dbReference type="KEGG" id="ahm:TL08_21680"/>
<dbReference type="RefSeq" id="WP_157421229.1">
    <property type="nucleotide sequence ID" value="NZ_CP014859.1"/>
</dbReference>
<accession>A0AAC9HTG3</accession>
<organism evidence="2 3">
    <name type="scientific">Actinoalloteichus hymeniacidonis</name>
    <dbReference type="NCBI Taxonomy" id="340345"/>
    <lineage>
        <taxon>Bacteria</taxon>
        <taxon>Bacillati</taxon>
        <taxon>Actinomycetota</taxon>
        <taxon>Actinomycetes</taxon>
        <taxon>Pseudonocardiales</taxon>
        <taxon>Pseudonocardiaceae</taxon>
        <taxon>Actinoalloteichus</taxon>
    </lineage>
</organism>
<protein>
    <submittedName>
        <fullName evidence="2">Transcriptional regulator/sugar kinase</fullName>
        <ecNumber evidence="2">2.7.1.2</ecNumber>
    </submittedName>
</protein>
<dbReference type="PANTHER" id="PTHR18964">
    <property type="entry name" value="ROK (REPRESSOR, ORF, KINASE) FAMILY"/>
    <property type="match status" value="1"/>
</dbReference>
<name>A0AAC9HTG3_9PSEU</name>
<dbReference type="EMBL" id="CP014859">
    <property type="protein sequence ID" value="AOS65123.1"/>
    <property type="molecule type" value="Genomic_DNA"/>
</dbReference>
<evidence type="ECO:0000313" key="2">
    <source>
        <dbReference type="EMBL" id="AOS65123.1"/>
    </source>
</evidence>
<evidence type="ECO:0000256" key="1">
    <source>
        <dbReference type="ARBA" id="ARBA00006479"/>
    </source>
</evidence>
<dbReference type="PROSITE" id="PS01125">
    <property type="entry name" value="ROK"/>
    <property type="match status" value="1"/>
</dbReference>
<dbReference type="InterPro" id="IPR049874">
    <property type="entry name" value="ROK_cs"/>
</dbReference>
<sequence length="314" mass="31850">MLTIGMDVGGTSIRAGVVDEHGAVLRLERTDTPGEERALDDAVVATIAALADVHPVESVGLSVAGFVAQDRSSVRFAPHLAWRQASVADRIAQRVGLPVVLEHDANAAAVGEYRFGAARGAAIAVLVAVGTGIGAALLIDGRLFRGAFGVAPELGHLTVVPDGRPCPCGKKGCWERYCSGTALAATARELLAAPTARSELSTATAITGRSVAEAARRGDPVATAAMADFAHWLGNGLSLVADAYDPAVIVLGGGVSESAELFLEQADARYLASITGAGFRPRAQLKVAALGDLAGIVGAAVLAAEHAAVTVPPG</sequence>
<dbReference type="Gene3D" id="3.30.420.40">
    <property type="match status" value="2"/>
</dbReference>
<dbReference type="EC" id="2.7.1.2" evidence="2"/>
<gene>
    <name evidence="2" type="ORF">TL08_21680</name>
</gene>
<dbReference type="PANTHER" id="PTHR18964:SF173">
    <property type="entry name" value="GLUCOKINASE"/>
    <property type="match status" value="1"/>
</dbReference>
<comment type="similarity">
    <text evidence="1">Belongs to the ROK (NagC/XylR) family.</text>
</comment>
<dbReference type="InterPro" id="IPR000600">
    <property type="entry name" value="ROK"/>
</dbReference>
<dbReference type="Pfam" id="PF00480">
    <property type="entry name" value="ROK"/>
    <property type="match status" value="1"/>
</dbReference>